<feature type="domain" description="DUF4371" evidence="1">
    <location>
        <begin position="148"/>
        <end position="325"/>
    </location>
</feature>
<dbReference type="SUPFAM" id="SSF53098">
    <property type="entry name" value="Ribonuclease H-like"/>
    <property type="match status" value="1"/>
</dbReference>
<evidence type="ECO:0000259" key="1">
    <source>
        <dbReference type="Pfam" id="PF14291"/>
    </source>
</evidence>
<accession>A0ABR0YAD9</accession>
<comment type="caution">
    <text evidence="2">The sequence shown here is derived from an EMBL/GenBank/DDBJ whole genome shotgun (WGS) entry which is preliminary data.</text>
</comment>
<dbReference type="Pfam" id="PF14291">
    <property type="entry name" value="DUF4371"/>
    <property type="match status" value="1"/>
</dbReference>
<proteinExistence type="predicted"/>
<dbReference type="EMBL" id="JAHFZB010000038">
    <property type="protein sequence ID" value="KAK6469538.1"/>
    <property type="molecule type" value="Genomic_DNA"/>
</dbReference>
<evidence type="ECO:0000313" key="2">
    <source>
        <dbReference type="EMBL" id="KAK6469538.1"/>
    </source>
</evidence>
<name>A0ABR0YAD9_HUSHU</name>
<dbReference type="Proteomes" id="UP001369086">
    <property type="component" value="Unassembled WGS sequence"/>
</dbReference>
<keyword evidence="3" id="KW-1185">Reference proteome</keyword>
<sequence length="722" mass="82119">MALVESDIISDLRRISFTLRSQEERGSIVKGGRLTPALEIVKKDGRRTRQFQPSWYGVHKWLTGSAVTNKLYCWPCLLLSTKKHIWANEGYCDWKNLSRSASLHRSSHEHIKNEVSLKRLEHAGAPGDARLCEQRRLAVLEHNEKVRKNREVLKRLIDISVVLSRQEFASRGHRETQESGNQRHFTELVGYFFRHDQELKFYWQKNASVFSDLSKTIQNELMECVAEEITSCIDQEVEDCSFFACEVDGTTDVSQLSQLALTLRYVDRKGNTQERFLGFKDVGADRTAVALKQVVDSEISKYDYKGKLVCQSYDGAAVLAGELGGLQALIKKDAPQALLVHCFNHRLNLILQQGAQCIQQTRCFFATLQGFPAFFTRSSKCTELLHRIVGRIPSLCAARWTPNSTVLHAIASEREKLCQVFQEIVDGSGWDGECRRQAAGFLAKLNDFQFIFLLYCYRSIFSITDVLCDVLQKNAADVNDCNSQVHLTITMIGDLRKEEHFKEALKSAATALSDLPAPPKQPRVKLEDEPPADGQNAHFLLYNDIIDNILVQILLRFADIKALQFLALSDSSRFPAFSKQFPTDAFSSLADSYGSYFDLDRLKSEFGVIFRDDQFQNRSVSDILLLINETGLCEVLAEVYRFFCLIATIPATAVCEESSFSCLERIEAYLRSAVEQDHLSARATISIETKLLSFLEKQPNWYDHVIARFASKKERCIELHYK</sequence>
<dbReference type="PANTHER" id="PTHR45749">
    <property type="match status" value="1"/>
</dbReference>
<gene>
    <name evidence="2" type="ORF">HHUSO_G31810</name>
</gene>
<evidence type="ECO:0000313" key="3">
    <source>
        <dbReference type="Proteomes" id="UP001369086"/>
    </source>
</evidence>
<protein>
    <recommendedName>
        <fullName evidence="1">DUF4371 domain-containing protein</fullName>
    </recommendedName>
</protein>
<reference evidence="2 3" key="1">
    <citation type="submission" date="2021-05" db="EMBL/GenBank/DDBJ databases">
        <authorList>
            <person name="Zahm M."/>
            <person name="Klopp C."/>
            <person name="Cabau C."/>
            <person name="Kuhl H."/>
            <person name="Suciu R."/>
            <person name="Ciorpac M."/>
            <person name="Holostenco D."/>
            <person name="Gessner J."/>
            <person name="Wuertz S."/>
            <person name="Hohne C."/>
            <person name="Stock M."/>
            <person name="Gislard M."/>
            <person name="Lluch J."/>
            <person name="Milhes M."/>
            <person name="Lampietro C."/>
            <person name="Lopez Roques C."/>
            <person name="Donnadieu C."/>
            <person name="Du K."/>
            <person name="Schartl M."/>
            <person name="Guiguen Y."/>
        </authorList>
    </citation>
    <scope>NUCLEOTIDE SEQUENCE [LARGE SCALE GENOMIC DNA]</scope>
    <source>
        <strain evidence="2">Hh-F2</strain>
        <tissue evidence="2">Blood</tissue>
    </source>
</reference>
<dbReference type="PANTHER" id="PTHR45749:SF28">
    <property type="entry name" value="ZINC FINGER MYM-TYPE PROTEIN 1-LIKE-RELATED"/>
    <property type="match status" value="1"/>
</dbReference>
<dbReference type="InterPro" id="IPR025398">
    <property type="entry name" value="DUF4371"/>
</dbReference>
<dbReference type="InterPro" id="IPR012337">
    <property type="entry name" value="RNaseH-like_sf"/>
</dbReference>
<organism evidence="2 3">
    <name type="scientific">Huso huso</name>
    <name type="common">Beluga</name>
    <name type="synonym">Acipenser huso</name>
    <dbReference type="NCBI Taxonomy" id="61971"/>
    <lineage>
        <taxon>Eukaryota</taxon>
        <taxon>Metazoa</taxon>
        <taxon>Chordata</taxon>
        <taxon>Craniata</taxon>
        <taxon>Vertebrata</taxon>
        <taxon>Euteleostomi</taxon>
        <taxon>Actinopterygii</taxon>
        <taxon>Chondrostei</taxon>
        <taxon>Acipenseriformes</taxon>
        <taxon>Acipenseridae</taxon>
        <taxon>Huso</taxon>
    </lineage>
</organism>